<proteinExistence type="predicted"/>
<evidence type="ECO:0000313" key="1">
    <source>
        <dbReference type="EMBL" id="CAB4142678.1"/>
    </source>
</evidence>
<dbReference type="EMBL" id="LR796415">
    <property type="protein sequence ID" value="CAB4142678.1"/>
    <property type="molecule type" value="Genomic_DNA"/>
</dbReference>
<reference evidence="1" key="1">
    <citation type="submission" date="2020-04" db="EMBL/GenBank/DDBJ databases">
        <authorList>
            <person name="Chiriac C."/>
            <person name="Salcher M."/>
            <person name="Ghai R."/>
            <person name="Kavagutti S V."/>
        </authorList>
    </citation>
    <scope>NUCLEOTIDE SEQUENCE</scope>
</reference>
<name>A0A6J5M7F9_9CAUD</name>
<sequence length="103" mass="11692">MEKKNIKTKDLVYSKKEILAMLNNCVIFQQQYMKDNAARQTRLREYASALIEPVVEHSSEGLLTKEESVFILSAAALLCFMKTNDIKKLPAQELAEKVVDIGD</sequence>
<gene>
    <name evidence="1" type="ORF">UFOVP434_29</name>
</gene>
<protein>
    <submittedName>
        <fullName evidence="1">Uncharacterized protein</fullName>
    </submittedName>
</protein>
<organism evidence="1">
    <name type="scientific">uncultured Caudovirales phage</name>
    <dbReference type="NCBI Taxonomy" id="2100421"/>
    <lineage>
        <taxon>Viruses</taxon>
        <taxon>Duplodnaviria</taxon>
        <taxon>Heunggongvirae</taxon>
        <taxon>Uroviricota</taxon>
        <taxon>Caudoviricetes</taxon>
        <taxon>Peduoviridae</taxon>
        <taxon>Maltschvirus</taxon>
        <taxon>Maltschvirus maltsch</taxon>
    </lineage>
</organism>
<accession>A0A6J5M7F9</accession>